<sequence>MWKEVQDRIGPLLRTMSNTSENVDQYCNDVPCENDATICPNRVACQYIARGLKGIYGNTERKSDTGASKVNNRKFRATMDCVLLNALIQKLEEKKSPCKVKDGIERAFSANDQIKASACGQDPNCDLCTQEDYKKCKINEYGDLEQKVKTKVEKDSNIQTTLDSICPPPCPSTSGTATLGEWFTRFSHNVTGDDKKQYDKLESMLDLCNPEHDDNNIGLENYEEFCKMMLRNVMLVSTPGNQDQKQGKQMPCIKSVKGIPLCKLLRVWMWYMDWFCVPEAVIEHVLEAVKQVMAILYSGQNYVDCTYDAAPKIPERKGNDMESEVYRLFYTSELHNKIKALTNKEWCKKAPADSGPGRADLRPADHVVDGDKLQKLKDFIKPIEEELQEEEKAEKPAPDPGKPPRPPAQDITTGDTRSESEEQSPKKTPEKEEDSNSKSNKLKDEYDNINDLIHFLDSSESHNDDTEKSSDEPGSPEKEAVATEDSSEDEQGEDADEGVPKQDEPDEPALPPPAQEGPGGGAGATAVLESPKAAKLTDKMDNPIFPYLPLAPAMIGISIMSYLLWKYFGMLRKTRKRYRRVRKALGPTLEHQLVDHVDHPGPHAYALVKERKPRSTPIKRRKKRGLGCPRAGRRRGVRRRTIIDIHLEVLDECQKGGLHSTKEDFFEILVQEFMGYGFLEEENVPKEQVPCLDSGFRVDVPREDVPSSVSGFREGRLCS</sequence>
<dbReference type="OrthoDB" id="376328at2759"/>
<name>A0A1B1DZQ2_9APIC</name>
<evidence type="ECO:0000313" key="5">
    <source>
        <dbReference type="EMBL" id="ANQ08261.1"/>
    </source>
</evidence>
<dbReference type="GeneID" id="30909554"/>
<dbReference type="RefSeq" id="XP_019914956.1">
    <property type="nucleotide sequence ID" value="XM_020059631.1"/>
</dbReference>
<feature type="transmembrane region" description="Helical" evidence="2">
    <location>
        <begin position="544"/>
        <end position="565"/>
    </location>
</feature>
<evidence type="ECO:0000256" key="2">
    <source>
        <dbReference type="SAM" id="Phobius"/>
    </source>
</evidence>
<keyword evidence="6" id="KW-1185">Reference proteome</keyword>
<dbReference type="AlphaFoldDB" id="A0A1B1DZQ2"/>
<feature type="compositionally biased region" description="Acidic residues" evidence="1">
    <location>
        <begin position="485"/>
        <end position="497"/>
    </location>
</feature>
<feature type="compositionally biased region" description="Basic and acidic residues" evidence="1">
    <location>
        <begin position="416"/>
        <end position="446"/>
    </location>
</feature>
<dbReference type="InterPro" id="IPR024288">
    <property type="entry name" value="SICA_C"/>
</dbReference>
<feature type="region of interest" description="Disordered" evidence="1">
    <location>
        <begin position="611"/>
        <end position="631"/>
    </location>
</feature>
<evidence type="ECO:0000259" key="4">
    <source>
        <dbReference type="Pfam" id="PF12879"/>
    </source>
</evidence>
<evidence type="ECO:0000259" key="3">
    <source>
        <dbReference type="Pfam" id="PF12878"/>
    </source>
</evidence>
<dbReference type="Pfam" id="PF12878">
    <property type="entry name" value="SICA_beta"/>
    <property type="match status" value="1"/>
</dbReference>
<feature type="compositionally biased region" description="Basic and acidic residues" evidence="1">
    <location>
        <begin position="387"/>
        <end position="397"/>
    </location>
</feature>
<evidence type="ECO:0000313" key="6">
    <source>
        <dbReference type="Proteomes" id="UP000092716"/>
    </source>
</evidence>
<protein>
    <submittedName>
        <fullName evidence="5">SICA antigen</fullName>
    </submittedName>
</protein>
<dbReference type="Pfam" id="PF12879">
    <property type="entry name" value="SICA_C"/>
    <property type="match status" value="1"/>
</dbReference>
<gene>
    <name evidence="5" type="ORF">PCOAH_00028260</name>
</gene>
<feature type="compositionally biased region" description="Basic and acidic residues" evidence="1">
    <location>
        <begin position="457"/>
        <end position="481"/>
    </location>
</feature>
<feature type="compositionally biased region" description="Pro residues" evidence="1">
    <location>
        <begin position="398"/>
        <end position="407"/>
    </location>
</feature>
<feature type="domain" description="Schizont-infected cell agglutination extracellular beta" evidence="3">
    <location>
        <begin position="2"/>
        <end position="138"/>
    </location>
</feature>
<dbReference type="EMBL" id="CP016247">
    <property type="protein sequence ID" value="ANQ08261.1"/>
    <property type="molecule type" value="Genomic_DNA"/>
</dbReference>
<feature type="region of interest" description="Disordered" evidence="1">
    <location>
        <begin position="387"/>
        <end position="525"/>
    </location>
</feature>
<keyword evidence="2" id="KW-0472">Membrane</keyword>
<dbReference type="Proteomes" id="UP000092716">
    <property type="component" value="Chromosome 9"/>
</dbReference>
<dbReference type="KEGG" id="pcot:PCOAH_00028260"/>
<proteinExistence type="predicted"/>
<reference evidence="6" key="1">
    <citation type="submission" date="2016-06" db="EMBL/GenBank/DDBJ databases">
        <title>First high quality genome sequence of Plasmodium coatneyi using continuous long reads from single molecule, real-time sequencing.</title>
        <authorList>
            <person name="Chien J.-T."/>
            <person name="Pakala S.B."/>
            <person name="Geraldo J.A."/>
            <person name="Lapp S.A."/>
            <person name="Barnwell J.W."/>
            <person name="Kissinger J.C."/>
            <person name="Galinski M.R."/>
            <person name="Humphrey J.C."/>
        </authorList>
    </citation>
    <scope>NUCLEOTIDE SEQUENCE [LARGE SCALE GENOMIC DNA]</scope>
    <source>
        <strain evidence="6">Hackeri</strain>
    </source>
</reference>
<organism evidence="5 6">
    <name type="scientific">Plasmodium coatneyi</name>
    <dbReference type="NCBI Taxonomy" id="208452"/>
    <lineage>
        <taxon>Eukaryota</taxon>
        <taxon>Sar</taxon>
        <taxon>Alveolata</taxon>
        <taxon>Apicomplexa</taxon>
        <taxon>Aconoidasida</taxon>
        <taxon>Haemosporida</taxon>
        <taxon>Plasmodiidae</taxon>
        <taxon>Plasmodium</taxon>
    </lineage>
</organism>
<feature type="domain" description="Schizont-infected cell agglutination C-terminal" evidence="4">
    <location>
        <begin position="566"/>
        <end position="712"/>
    </location>
</feature>
<evidence type="ECO:0000256" key="1">
    <source>
        <dbReference type="SAM" id="MobiDB-lite"/>
    </source>
</evidence>
<keyword evidence="2" id="KW-0812">Transmembrane</keyword>
<dbReference type="InterPro" id="IPR024285">
    <property type="entry name" value="SICA_extracell_b"/>
</dbReference>
<accession>A0A1B1DZQ2</accession>
<dbReference type="VEuPathDB" id="PlasmoDB:PCOAH_00028260"/>
<keyword evidence="2" id="KW-1133">Transmembrane helix</keyword>